<gene>
    <name evidence="4" type="ORF">SPHA_42798</name>
</gene>
<keyword evidence="1" id="KW-0175">Coiled coil</keyword>
<evidence type="ECO:0000256" key="1">
    <source>
        <dbReference type="SAM" id="Coils"/>
    </source>
</evidence>
<evidence type="ECO:0000256" key="2">
    <source>
        <dbReference type="SAM" id="MobiDB-lite"/>
    </source>
</evidence>
<keyword evidence="3" id="KW-1133">Transmembrane helix</keyword>
<accession>A0A812CWG1</accession>
<feature type="coiled-coil region" evidence="1">
    <location>
        <begin position="123"/>
        <end position="230"/>
    </location>
</feature>
<evidence type="ECO:0000256" key="3">
    <source>
        <dbReference type="SAM" id="Phobius"/>
    </source>
</evidence>
<organism evidence="4 5">
    <name type="scientific">Acanthosepion pharaonis</name>
    <name type="common">Pharaoh cuttlefish</name>
    <name type="synonym">Sepia pharaonis</name>
    <dbReference type="NCBI Taxonomy" id="158019"/>
    <lineage>
        <taxon>Eukaryota</taxon>
        <taxon>Metazoa</taxon>
        <taxon>Spiralia</taxon>
        <taxon>Lophotrochozoa</taxon>
        <taxon>Mollusca</taxon>
        <taxon>Cephalopoda</taxon>
        <taxon>Coleoidea</taxon>
        <taxon>Decapodiformes</taxon>
        <taxon>Sepiida</taxon>
        <taxon>Sepiina</taxon>
        <taxon>Sepiidae</taxon>
        <taxon>Acanthosepion</taxon>
    </lineage>
</organism>
<keyword evidence="5" id="KW-1185">Reference proteome</keyword>
<keyword evidence="3" id="KW-0472">Membrane</keyword>
<comment type="caution">
    <text evidence="4">The sequence shown here is derived from an EMBL/GenBank/DDBJ whole genome shotgun (WGS) entry which is preliminary data.</text>
</comment>
<feature type="transmembrane region" description="Helical" evidence="3">
    <location>
        <begin position="279"/>
        <end position="307"/>
    </location>
</feature>
<sequence length="348" mass="39782">MEKELQDFNPELMDSDVTETDDQQTPTNLMTDEMCNLTRTKSLEWSDEGDLTDMDYITDSSDYLSSLSDLSEVTENLAAQEEIVWDESFQNLSELSLSRAMSTSLVKPSVVQEKVTRQERLHMYELRHHLNTLNTNLEKAEKLVSEKREELKKCNETIENLQAEEENVFKELQEAEKENKITAYKEELKAWRAKKNEEMKMSQHIREIKQKELQLKLRSAEAQKAKASTAKFLRATIENQQPLSFPLCVCVCLSLFMSLCLSFSPCLSLSLHVCLFHSLCASLSLSFSMCFSLFLCAYSYLLVSLYISLILCAHPSSHIFLSLLLSLSLCPCHCVSVCICKSTKEALQ</sequence>
<feature type="transmembrane region" description="Helical" evidence="3">
    <location>
        <begin position="243"/>
        <end position="267"/>
    </location>
</feature>
<feature type="region of interest" description="Disordered" evidence="2">
    <location>
        <begin position="1"/>
        <end position="28"/>
    </location>
</feature>
<reference evidence="4" key="1">
    <citation type="submission" date="2021-01" db="EMBL/GenBank/DDBJ databases">
        <authorList>
            <person name="Li R."/>
            <person name="Bekaert M."/>
        </authorList>
    </citation>
    <scope>NUCLEOTIDE SEQUENCE</scope>
    <source>
        <strain evidence="4">Farmed</strain>
    </source>
</reference>
<feature type="transmembrane region" description="Helical" evidence="3">
    <location>
        <begin position="319"/>
        <end position="340"/>
    </location>
</feature>
<dbReference type="EMBL" id="CAHIKZ030002110">
    <property type="protein sequence ID" value="CAE1281289.1"/>
    <property type="molecule type" value="Genomic_DNA"/>
</dbReference>
<name>A0A812CWG1_ACAPH</name>
<dbReference type="Proteomes" id="UP000597762">
    <property type="component" value="Unassembled WGS sequence"/>
</dbReference>
<proteinExistence type="predicted"/>
<feature type="compositionally biased region" description="Acidic residues" evidence="2">
    <location>
        <begin position="13"/>
        <end position="22"/>
    </location>
</feature>
<dbReference type="AlphaFoldDB" id="A0A812CWG1"/>
<evidence type="ECO:0000313" key="5">
    <source>
        <dbReference type="Proteomes" id="UP000597762"/>
    </source>
</evidence>
<evidence type="ECO:0000313" key="4">
    <source>
        <dbReference type="EMBL" id="CAE1281289.1"/>
    </source>
</evidence>
<protein>
    <submittedName>
        <fullName evidence="4">Uncharacterized protein</fullName>
    </submittedName>
</protein>
<keyword evidence="3" id="KW-0812">Transmembrane</keyword>